<dbReference type="GO" id="GO:0000725">
    <property type="term" value="P:recombinational repair"/>
    <property type="evidence" value="ECO:0007669"/>
    <property type="project" value="TreeGrafter"/>
</dbReference>
<comment type="catalytic activity">
    <reaction evidence="9">
        <text>ATP + H2O = ADP + phosphate + H(+)</text>
        <dbReference type="Rhea" id="RHEA:13065"/>
        <dbReference type="ChEBI" id="CHEBI:15377"/>
        <dbReference type="ChEBI" id="CHEBI:15378"/>
        <dbReference type="ChEBI" id="CHEBI:30616"/>
        <dbReference type="ChEBI" id="CHEBI:43474"/>
        <dbReference type="ChEBI" id="CHEBI:456216"/>
        <dbReference type="EC" id="5.6.2.4"/>
    </reaction>
</comment>
<dbReference type="Gene3D" id="3.40.50.300">
    <property type="entry name" value="P-loop containing nucleotide triphosphate hydrolases"/>
    <property type="match status" value="3"/>
</dbReference>
<keyword evidence="2 10" id="KW-0378">Hydrolase</keyword>
<keyword evidence="5" id="KW-0413">Isomerase</keyword>
<accession>A0A5C5Y7C9</accession>
<evidence type="ECO:0000259" key="11">
    <source>
        <dbReference type="PROSITE" id="PS51198"/>
    </source>
</evidence>
<dbReference type="EC" id="5.6.2.4" evidence="7"/>
<evidence type="ECO:0000256" key="3">
    <source>
        <dbReference type="ARBA" id="ARBA00022806"/>
    </source>
</evidence>
<dbReference type="Pfam" id="PF13361">
    <property type="entry name" value="UvrD_C"/>
    <property type="match status" value="1"/>
</dbReference>
<feature type="domain" description="UvrD-like helicase ATP-binding" evidence="11">
    <location>
        <begin position="1"/>
        <end position="451"/>
    </location>
</feature>
<dbReference type="Proteomes" id="UP000317238">
    <property type="component" value="Unassembled WGS sequence"/>
</dbReference>
<comment type="caution">
    <text evidence="12">The sequence shown here is derived from an EMBL/GenBank/DDBJ whole genome shotgun (WGS) entry which is preliminary data.</text>
</comment>
<keyword evidence="4 10" id="KW-0067">ATP-binding</keyword>
<sequence length="849" mass="94051">MSAVAEDRKAILQLKPTVVRASAGTGKTYQLTARFLRILLQGVPPESVLATTFTRKAAGEILARVLEALAKAADEKDPESLNGLRAQVDLPTLPRAQCSRLARDLVFDIHRLKVSTLDSLFSTLARSLPFELGLPAGWNLTDEIEERWLVESAVNDLVASADLTELRSLLAMLSKGRVVRSVSNEIQRVVTDAYAIQRRCDPEVWSAVRVPRMPGTQNVESMITDFRAADVPQKSLVKCLNKAADAAEQSQWDELAEETLLNNIVKARRSRTEVKFGRSKFPDQLNPSFDVLLESVRSHVLALLDAQNRATGTLVETFDQRIQQMKAARRRFSFDDVAVRLADYFGQFDSDRHDAIGNDRLDAPIDHLLLDEFQDTSPIQWAVLRPFAIHATSAESSDDDETRTARSFFCVGDTKQAIYGFRGGVAEIFDSVTDDLDGVRTVEQNESYRSSPVVLDFVTDVFKNLKASPPSGAQRDWDSDAFQADAVRRFREAFPPHVSAKPNLKGHVAIWAGDTPESADANPKKAQWKEACFDAAARVVTDLHLGSPDRTIGVLTRSRRAAAEMMWRLDGRGLTVSQEGGHPLTDSAAVELVLSALMMVEHPGDGRWQFHLMHSPLGDALCDGVADDQAIERIENRIRQSWTDGGLAETVFWLCDQLLDRCDASDALRLKQLTQLAASQAWVETGRLSDFVRLVREKGVERPQAANVRVMTVHASKGLEFDAVVLPDLDEPLTRRQGGCIADAPSVTEPATGLTRYVSKKRRHFLSQRWQAAFGRCEAGDMTEALCLLYVAMTRARQSLQLVVQPKEKRKSGSAKTAAGLILDALELGDVPASPEQPVFEVGNHQWWL</sequence>
<protein>
    <recommendedName>
        <fullName evidence="7">DNA 3'-5' helicase</fullName>
        <ecNumber evidence="7">5.6.2.4</ecNumber>
    </recommendedName>
    <alternativeName>
        <fullName evidence="8">DNA 3'-5' helicase II</fullName>
    </alternativeName>
</protein>
<dbReference type="GO" id="GO:0005524">
    <property type="term" value="F:ATP binding"/>
    <property type="evidence" value="ECO:0007669"/>
    <property type="project" value="UniProtKB-UniRule"/>
</dbReference>
<comment type="catalytic activity">
    <reaction evidence="6">
        <text>Couples ATP hydrolysis with the unwinding of duplex DNA by translocating in the 3'-5' direction.</text>
        <dbReference type="EC" id="5.6.2.4"/>
    </reaction>
</comment>
<dbReference type="InterPro" id="IPR014016">
    <property type="entry name" value="UvrD-like_ATP-bd"/>
</dbReference>
<evidence type="ECO:0000256" key="10">
    <source>
        <dbReference type="PROSITE-ProRule" id="PRU00560"/>
    </source>
</evidence>
<dbReference type="PROSITE" id="PS51198">
    <property type="entry name" value="UVRD_HELICASE_ATP_BIND"/>
    <property type="match status" value="1"/>
</dbReference>
<evidence type="ECO:0000256" key="7">
    <source>
        <dbReference type="ARBA" id="ARBA00034808"/>
    </source>
</evidence>
<evidence type="ECO:0000256" key="6">
    <source>
        <dbReference type="ARBA" id="ARBA00034617"/>
    </source>
</evidence>
<dbReference type="AlphaFoldDB" id="A0A5C5Y7C9"/>
<evidence type="ECO:0000313" key="13">
    <source>
        <dbReference type="Proteomes" id="UP000317238"/>
    </source>
</evidence>
<dbReference type="GO" id="GO:0016887">
    <property type="term" value="F:ATP hydrolysis activity"/>
    <property type="evidence" value="ECO:0007669"/>
    <property type="project" value="RHEA"/>
</dbReference>
<dbReference type="Pfam" id="PF00580">
    <property type="entry name" value="UvrD-helicase"/>
    <property type="match status" value="1"/>
</dbReference>
<evidence type="ECO:0000256" key="1">
    <source>
        <dbReference type="ARBA" id="ARBA00022741"/>
    </source>
</evidence>
<dbReference type="InterPro" id="IPR014017">
    <property type="entry name" value="DNA_helicase_UvrD-like_C"/>
</dbReference>
<reference evidence="12 13" key="1">
    <citation type="submission" date="2019-02" db="EMBL/GenBank/DDBJ databases">
        <title>Deep-cultivation of Planctomycetes and their phenomic and genomic characterization uncovers novel biology.</title>
        <authorList>
            <person name="Wiegand S."/>
            <person name="Jogler M."/>
            <person name="Boedeker C."/>
            <person name="Pinto D."/>
            <person name="Vollmers J."/>
            <person name="Rivas-Marin E."/>
            <person name="Kohn T."/>
            <person name="Peeters S.H."/>
            <person name="Heuer A."/>
            <person name="Rast P."/>
            <person name="Oberbeckmann S."/>
            <person name="Bunk B."/>
            <person name="Jeske O."/>
            <person name="Meyerdierks A."/>
            <person name="Storesund J.E."/>
            <person name="Kallscheuer N."/>
            <person name="Luecker S."/>
            <person name="Lage O.M."/>
            <person name="Pohl T."/>
            <person name="Merkel B.J."/>
            <person name="Hornburger P."/>
            <person name="Mueller R.-W."/>
            <person name="Bruemmer F."/>
            <person name="Labrenz M."/>
            <person name="Spormann A.M."/>
            <person name="Op Den Camp H."/>
            <person name="Overmann J."/>
            <person name="Amann R."/>
            <person name="Jetten M.S.M."/>
            <person name="Mascher T."/>
            <person name="Medema M.H."/>
            <person name="Devos D.P."/>
            <person name="Kaster A.-K."/>
            <person name="Ovreas L."/>
            <person name="Rohde M."/>
            <person name="Galperin M.Y."/>
            <person name="Jogler C."/>
        </authorList>
    </citation>
    <scope>NUCLEOTIDE SEQUENCE [LARGE SCALE GENOMIC DNA]</scope>
    <source>
        <strain evidence="12 13">Pan14r</strain>
    </source>
</reference>
<dbReference type="EMBL" id="SJPL01000001">
    <property type="protein sequence ID" value="TWT70683.1"/>
    <property type="molecule type" value="Genomic_DNA"/>
</dbReference>
<name>A0A5C5Y7C9_9PLAN</name>
<dbReference type="GO" id="GO:0033202">
    <property type="term" value="C:DNA helicase complex"/>
    <property type="evidence" value="ECO:0007669"/>
    <property type="project" value="TreeGrafter"/>
</dbReference>
<gene>
    <name evidence="12" type="primary">addA</name>
    <name evidence="12" type="ORF">Pan14r_29900</name>
</gene>
<dbReference type="GO" id="GO:0005829">
    <property type="term" value="C:cytosol"/>
    <property type="evidence" value="ECO:0007669"/>
    <property type="project" value="TreeGrafter"/>
</dbReference>
<dbReference type="GO" id="GO:0003677">
    <property type="term" value="F:DNA binding"/>
    <property type="evidence" value="ECO:0007669"/>
    <property type="project" value="InterPro"/>
</dbReference>
<organism evidence="12 13">
    <name type="scientific">Crateriforma conspicua</name>
    <dbReference type="NCBI Taxonomy" id="2527996"/>
    <lineage>
        <taxon>Bacteria</taxon>
        <taxon>Pseudomonadati</taxon>
        <taxon>Planctomycetota</taxon>
        <taxon>Planctomycetia</taxon>
        <taxon>Planctomycetales</taxon>
        <taxon>Planctomycetaceae</taxon>
        <taxon>Crateriforma</taxon>
    </lineage>
</organism>
<evidence type="ECO:0000256" key="2">
    <source>
        <dbReference type="ARBA" id="ARBA00022801"/>
    </source>
</evidence>
<feature type="binding site" evidence="10">
    <location>
        <begin position="21"/>
        <end position="28"/>
    </location>
    <ligand>
        <name>ATP</name>
        <dbReference type="ChEBI" id="CHEBI:30616"/>
    </ligand>
</feature>
<dbReference type="GO" id="GO:0043138">
    <property type="term" value="F:3'-5' DNA helicase activity"/>
    <property type="evidence" value="ECO:0007669"/>
    <property type="project" value="UniProtKB-EC"/>
</dbReference>
<dbReference type="RefSeq" id="WP_146439440.1">
    <property type="nucleotide sequence ID" value="NZ_SJPL01000001.1"/>
</dbReference>
<evidence type="ECO:0000256" key="4">
    <source>
        <dbReference type="ARBA" id="ARBA00022840"/>
    </source>
</evidence>
<dbReference type="PANTHER" id="PTHR11070">
    <property type="entry name" value="UVRD / RECB / PCRA DNA HELICASE FAMILY MEMBER"/>
    <property type="match status" value="1"/>
</dbReference>
<keyword evidence="1 10" id="KW-0547">Nucleotide-binding</keyword>
<evidence type="ECO:0000256" key="9">
    <source>
        <dbReference type="ARBA" id="ARBA00048988"/>
    </source>
</evidence>
<dbReference type="InterPro" id="IPR027417">
    <property type="entry name" value="P-loop_NTPase"/>
</dbReference>
<evidence type="ECO:0000256" key="5">
    <source>
        <dbReference type="ARBA" id="ARBA00023235"/>
    </source>
</evidence>
<evidence type="ECO:0000313" key="12">
    <source>
        <dbReference type="EMBL" id="TWT70683.1"/>
    </source>
</evidence>
<dbReference type="InterPro" id="IPR000212">
    <property type="entry name" value="DNA_helicase_UvrD/REP"/>
</dbReference>
<proteinExistence type="predicted"/>
<dbReference type="SUPFAM" id="SSF52540">
    <property type="entry name" value="P-loop containing nucleoside triphosphate hydrolases"/>
    <property type="match status" value="1"/>
</dbReference>
<dbReference type="OrthoDB" id="9810135at2"/>
<keyword evidence="13" id="KW-1185">Reference proteome</keyword>
<dbReference type="PANTHER" id="PTHR11070:SF2">
    <property type="entry name" value="ATP-DEPENDENT DNA HELICASE SRS2"/>
    <property type="match status" value="1"/>
</dbReference>
<keyword evidence="3 10" id="KW-0347">Helicase</keyword>
<evidence type="ECO:0000256" key="8">
    <source>
        <dbReference type="ARBA" id="ARBA00034923"/>
    </source>
</evidence>